<comment type="caution">
    <text evidence="3">The sequence shown here is derived from an EMBL/GenBank/DDBJ whole genome shotgun (WGS) entry which is preliminary data.</text>
</comment>
<dbReference type="AlphaFoldDB" id="A0AAE3GQX4"/>
<feature type="compositionally biased region" description="Polar residues" evidence="1">
    <location>
        <begin position="104"/>
        <end position="113"/>
    </location>
</feature>
<proteinExistence type="predicted"/>
<dbReference type="RefSeq" id="WP_254010994.1">
    <property type="nucleotide sequence ID" value="NZ_JAMZMM010000043.1"/>
</dbReference>
<feature type="compositionally biased region" description="Pro residues" evidence="1">
    <location>
        <begin position="116"/>
        <end position="126"/>
    </location>
</feature>
<reference evidence="3" key="1">
    <citation type="submission" date="2022-06" db="EMBL/GenBank/DDBJ databases">
        <title>New cyanobacteria of genus Symplocastrum in benthos of Lake Baikal.</title>
        <authorList>
            <person name="Sorokovikova E."/>
            <person name="Tikhonova I."/>
            <person name="Krasnopeev A."/>
            <person name="Evseev P."/>
            <person name="Gladkikh A."/>
            <person name="Belykh O."/>
        </authorList>
    </citation>
    <scope>NUCLEOTIDE SEQUENCE</scope>
    <source>
        <strain evidence="3">BBK-W-15</strain>
    </source>
</reference>
<sequence>MKIKTQFLPKLGYIALSVGISTIAMALSSAILPQSATAQSADRVKPLEDINNRQNEQDSLTGTGGLSVFDLIHRSQQGVDSQGFSDTVDRNLDQATLEFRRQQLESLKNQQQVSPTNPPPTSGTTN</sequence>
<accession>A0AAE3GQX4</accession>
<evidence type="ECO:0000256" key="1">
    <source>
        <dbReference type="SAM" id="MobiDB-lite"/>
    </source>
</evidence>
<name>A0AAE3GQX4_9CYAN</name>
<dbReference type="EMBL" id="JAMZMM010000043">
    <property type="protein sequence ID" value="MCP2728193.1"/>
    <property type="molecule type" value="Genomic_DNA"/>
</dbReference>
<keyword evidence="2" id="KW-0812">Transmembrane</keyword>
<evidence type="ECO:0000256" key="2">
    <source>
        <dbReference type="SAM" id="Phobius"/>
    </source>
</evidence>
<evidence type="ECO:0000313" key="4">
    <source>
        <dbReference type="Proteomes" id="UP001204953"/>
    </source>
</evidence>
<feature type="region of interest" description="Disordered" evidence="1">
    <location>
        <begin position="103"/>
        <end position="126"/>
    </location>
</feature>
<organism evidence="3 4">
    <name type="scientific">Limnofasciculus baicalensis BBK-W-15</name>
    <dbReference type="NCBI Taxonomy" id="2699891"/>
    <lineage>
        <taxon>Bacteria</taxon>
        <taxon>Bacillati</taxon>
        <taxon>Cyanobacteriota</taxon>
        <taxon>Cyanophyceae</taxon>
        <taxon>Coleofasciculales</taxon>
        <taxon>Coleofasciculaceae</taxon>
        <taxon>Limnofasciculus</taxon>
        <taxon>Limnofasciculus baicalensis</taxon>
    </lineage>
</organism>
<feature type="region of interest" description="Disordered" evidence="1">
    <location>
        <begin position="38"/>
        <end position="63"/>
    </location>
</feature>
<gene>
    <name evidence="3" type="ORF">NJ959_06850</name>
</gene>
<dbReference type="Proteomes" id="UP001204953">
    <property type="component" value="Unassembled WGS sequence"/>
</dbReference>
<protein>
    <submittedName>
        <fullName evidence="3">Uncharacterized protein</fullName>
    </submittedName>
</protein>
<keyword evidence="2" id="KW-1133">Transmembrane helix</keyword>
<keyword evidence="4" id="KW-1185">Reference proteome</keyword>
<feature type="compositionally biased region" description="Polar residues" evidence="1">
    <location>
        <begin position="52"/>
        <end position="61"/>
    </location>
</feature>
<keyword evidence="2" id="KW-0472">Membrane</keyword>
<feature type="compositionally biased region" description="Basic and acidic residues" evidence="1">
    <location>
        <begin position="42"/>
        <end position="51"/>
    </location>
</feature>
<evidence type="ECO:0000313" key="3">
    <source>
        <dbReference type="EMBL" id="MCP2728193.1"/>
    </source>
</evidence>
<feature type="transmembrane region" description="Helical" evidence="2">
    <location>
        <begin position="12"/>
        <end position="32"/>
    </location>
</feature>